<reference evidence="4" key="1">
    <citation type="journal article" date="2017" name="Nat. Commun.">
        <title>The asparagus genome sheds light on the origin and evolution of a young Y chromosome.</title>
        <authorList>
            <person name="Harkess A."/>
            <person name="Zhou J."/>
            <person name="Xu C."/>
            <person name="Bowers J.E."/>
            <person name="Van der Hulst R."/>
            <person name="Ayyampalayam S."/>
            <person name="Mercati F."/>
            <person name="Riccardi P."/>
            <person name="McKain M.R."/>
            <person name="Kakrana A."/>
            <person name="Tang H."/>
            <person name="Ray J."/>
            <person name="Groenendijk J."/>
            <person name="Arikit S."/>
            <person name="Mathioni S.M."/>
            <person name="Nakano M."/>
            <person name="Shan H."/>
            <person name="Telgmann-Rauber A."/>
            <person name="Kanno A."/>
            <person name="Yue Z."/>
            <person name="Chen H."/>
            <person name="Li W."/>
            <person name="Chen Y."/>
            <person name="Xu X."/>
            <person name="Zhang Y."/>
            <person name="Luo S."/>
            <person name="Chen H."/>
            <person name="Gao J."/>
            <person name="Mao Z."/>
            <person name="Pires J.C."/>
            <person name="Luo M."/>
            <person name="Kudrna D."/>
            <person name="Wing R.A."/>
            <person name="Meyers B.C."/>
            <person name="Yi K."/>
            <person name="Kong H."/>
            <person name="Lavrijsen P."/>
            <person name="Sunseri F."/>
            <person name="Falavigna A."/>
            <person name="Ye Y."/>
            <person name="Leebens-Mack J.H."/>
            <person name="Chen G."/>
        </authorList>
    </citation>
    <scope>NUCLEOTIDE SEQUENCE [LARGE SCALE GENOMIC DNA]</scope>
    <source>
        <strain evidence="4">cv. DH0086</strain>
    </source>
</reference>
<accession>A0A5P1FVN4</accession>
<gene>
    <name evidence="3" type="ORF">A4U43_C01F33330</name>
</gene>
<dbReference type="SUPFAM" id="SSF50978">
    <property type="entry name" value="WD40 repeat-like"/>
    <property type="match status" value="1"/>
</dbReference>
<evidence type="ECO:0000313" key="3">
    <source>
        <dbReference type="EMBL" id="ONK81833.1"/>
    </source>
</evidence>
<dbReference type="AlphaFoldDB" id="A0A5P1FVN4"/>
<organism evidence="3 4">
    <name type="scientific">Asparagus officinalis</name>
    <name type="common">Garden asparagus</name>
    <dbReference type="NCBI Taxonomy" id="4686"/>
    <lineage>
        <taxon>Eukaryota</taxon>
        <taxon>Viridiplantae</taxon>
        <taxon>Streptophyta</taxon>
        <taxon>Embryophyta</taxon>
        <taxon>Tracheophyta</taxon>
        <taxon>Spermatophyta</taxon>
        <taxon>Magnoliopsida</taxon>
        <taxon>Liliopsida</taxon>
        <taxon>Asparagales</taxon>
        <taxon>Asparagaceae</taxon>
        <taxon>Asparagoideae</taxon>
        <taxon>Asparagus</taxon>
    </lineage>
</organism>
<protein>
    <submittedName>
        <fullName evidence="3">Uncharacterized protein</fullName>
    </submittedName>
</protein>
<keyword evidence="2" id="KW-0677">Repeat</keyword>
<dbReference type="InterPro" id="IPR036322">
    <property type="entry name" value="WD40_repeat_dom_sf"/>
</dbReference>
<dbReference type="SMART" id="SM00320">
    <property type="entry name" value="WD40"/>
    <property type="match status" value="4"/>
</dbReference>
<evidence type="ECO:0000256" key="1">
    <source>
        <dbReference type="ARBA" id="ARBA00022574"/>
    </source>
</evidence>
<keyword evidence="1" id="KW-0853">WD repeat</keyword>
<dbReference type="PANTHER" id="PTHR19857:SF21">
    <property type="entry name" value="ANAPHASE-PROMOTING COMPLEX SUBUNIT 4 WD40 DOMAIN-CONTAINING PROTEIN"/>
    <property type="match status" value="1"/>
</dbReference>
<dbReference type="PANTHER" id="PTHR19857">
    <property type="entry name" value="MITOCHONDRIAL DIVISION PROTEIN 1-RELATED"/>
    <property type="match status" value="1"/>
</dbReference>
<evidence type="ECO:0000256" key="2">
    <source>
        <dbReference type="ARBA" id="ARBA00022737"/>
    </source>
</evidence>
<dbReference type="OMA" id="HGEERCT"/>
<dbReference type="EMBL" id="CM007381">
    <property type="protein sequence ID" value="ONK81833.1"/>
    <property type="molecule type" value="Genomic_DNA"/>
</dbReference>
<dbReference type="Gramene" id="ONK81833">
    <property type="protein sequence ID" value="ONK81833"/>
    <property type="gene ID" value="A4U43_C01F33330"/>
</dbReference>
<proteinExistence type="predicted"/>
<evidence type="ECO:0000313" key="4">
    <source>
        <dbReference type="Proteomes" id="UP000243459"/>
    </source>
</evidence>
<dbReference type="InterPro" id="IPR001680">
    <property type="entry name" value="WD40_rpt"/>
</dbReference>
<dbReference type="InterPro" id="IPR051179">
    <property type="entry name" value="WD_repeat_multifunction"/>
</dbReference>
<dbReference type="Proteomes" id="UP000243459">
    <property type="component" value="Chromosome 1"/>
</dbReference>
<name>A0A5P1FVN4_ASPOF</name>
<dbReference type="InterPro" id="IPR015943">
    <property type="entry name" value="WD40/YVTN_repeat-like_dom_sf"/>
</dbReference>
<dbReference type="Gene3D" id="2.130.10.10">
    <property type="entry name" value="YVTN repeat-like/Quinoprotein amine dehydrogenase"/>
    <property type="match status" value="2"/>
</dbReference>
<keyword evidence="4" id="KW-1185">Reference proteome</keyword>
<sequence length="464" mass="52214">MEKYAVPVPSSKNSKNPNPITRWKRIVSELNGRISSKCRHEDSQLLLDSYAQVRTFQHHYKTGSDNCPTYIARITNVANHDSPDYFVREGITGIEFDSKGIYLASVTKSGCLTVHDFETLYCSTYGPSSSSLEDETNYLLHISTSHTLDAVRWNPENQDEVACSSRQNNKVLLYDIGYMSSEPVEVLERGRSKFSQLNDKICNGLSDIAFTSADKSRLLASGLDGAIYIWDRRSSNFPCVELNTISQSQLNSIQVDTENRVVFGASKQGIIYAWDLRGGRTSLAFQSLNEVHHPPLISLKVSSVLEKITSLKAQSNIISKEIHSVNIDPSCSYQLAFHLDDGWSGILNTNSLNVTHVHCPPPAWLDGMEIPRLSSSLRRPAWLLSCSIYAVGSTCGKGIHLLDFFPDRSSACHVDFMFQKHYRGQVRIQQRQHGRVILEPNQTDSWNWRVSKQQSLKYTLILSS</sequence>